<accession>A0A3S5BVG9</accession>
<name>A0A3S5BVG9_9PLAT</name>
<feature type="compositionally biased region" description="Low complexity" evidence="1">
    <location>
        <begin position="14"/>
        <end position="28"/>
    </location>
</feature>
<dbReference type="EMBL" id="CAAALY010045234">
    <property type="protein sequence ID" value="VEL20194.1"/>
    <property type="molecule type" value="Genomic_DNA"/>
</dbReference>
<evidence type="ECO:0000313" key="2">
    <source>
        <dbReference type="EMBL" id="VEL20194.1"/>
    </source>
</evidence>
<dbReference type="Proteomes" id="UP000784294">
    <property type="component" value="Unassembled WGS sequence"/>
</dbReference>
<sequence length="273" mass="30196">MAPTPSRSPGLHETVSSSAIVSTKKSSSPADPGTGKMHVFQLSEITLNGYYLVQQSLTQTHEDESIAVPVGMKPGTAQEFTASNMEWRLKKKSPSGLNCRRWPANLEAGPATRPPCRPPPITGAGSDWPAWVLCEQEGEVNRLLSAIREENACLPNNCGVKVASDWSPNSPSTRLTEELFQSFEEDVLEVDTVSLEPCDPIRRRDKMATAEQHQATSAFHVGFRQIVQRMRLLGLRVKKNWKIHADAVSEAISFDSGEHVLSFHHMTDIIRAR</sequence>
<proteinExistence type="predicted"/>
<keyword evidence="3" id="KW-1185">Reference proteome</keyword>
<reference evidence="2" key="1">
    <citation type="submission" date="2018-11" db="EMBL/GenBank/DDBJ databases">
        <authorList>
            <consortium name="Pathogen Informatics"/>
        </authorList>
    </citation>
    <scope>NUCLEOTIDE SEQUENCE</scope>
</reference>
<protein>
    <submittedName>
        <fullName evidence="2">Uncharacterized protein</fullName>
    </submittedName>
</protein>
<gene>
    <name evidence="2" type="ORF">PXEA_LOCUS13634</name>
</gene>
<feature type="region of interest" description="Disordered" evidence="1">
    <location>
        <begin position="1"/>
        <end position="35"/>
    </location>
</feature>
<evidence type="ECO:0000313" key="3">
    <source>
        <dbReference type="Proteomes" id="UP000784294"/>
    </source>
</evidence>
<evidence type="ECO:0000256" key="1">
    <source>
        <dbReference type="SAM" id="MobiDB-lite"/>
    </source>
</evidence>
<dbReference type="AlphaFoldDB" id="A0A3S5BVG9"/>
<organism evidence="2 3">
    <name type="scientific">Protopolystoma xenopodis</name>
    <dbReference type="NCBI Taxonomy" id="117903"/>
    <lineage>
        <taxon>Eukaryota</taxon>
        <taxon>Metazoa</taxon>
        <taxon>Spiralia</taxon>
        <taxon>Lophotrochozoa</taxon>
        <taxon>Platyhelminthes</taxon>
        <taxon>Monogenea</taxon>
        <taxon>Polyopisthocotylea</taxon>
        <taxon>Polystomatidea</taxon>
        <taxon>Polystomatidae</taxon>
        <taxon>Protopolystoma</taxon>
    </lineage>
</organism>
<comment type="caution">
    <text evidence="2">The sequence shown here is derived from an EMBL/GenBank/DDBJ whole genome shotgun (WGS) entry which is preliminary data.</text>
</comment>